<evidence type="ECO:0000259" key="7">
    <source>
        <dbReference type="PROSITE" id="PS50949"/>
    </source>
</evidence>
<dbReference type="SUPFAM" id="SSF53383">
    <property type="entry name" value="PLP-dependent transferases"/>
    <property type="match status" value="1"/>
</dbReference>
<reference evidence="8 9" key="1">
    <citation type="submission" date="2020-07" db="EMBL/GenBank/DDBJ databases">
        <title>Novel species isolated from subtropical streams in China.</title>
        <authorList>
            <person name="Lu H."/>
        </authorList>
    </citation>
    <scope>NUCLEOTIDE SEQUENCE [LARGE SCALE GENOMIC DNA]</scope>
    <source>
        <strain evidence="8 9">LX20W</strain>
    </source>
</reference>
<feature type="region of interest" description="Disordered" evidence="6">
    <location>
        <begin position="1"/>
        <end position="22"/>
    </location>
</feature>
<dbReference type="GO" id="GO:0003677">
    <property type="term" value="F:DNA binding"/>
    <property type="evidence" value="ECO:0007669"/>
    <property type="project" value="UniProtKB-KW"/>
</dbReference>
<dbReference type="InterPro" id="IPR036388">
    <property type="entry name" value="WH-like_DNA-bd_sf"/>
</dbReference>
<dbReference type="InterPro" id="IPR015421">
    <property type="entry name" value="PyrdxlP-dep_Trfase_major"/>
</dbReference>
<dbReference type="PROSITE" id="PS50949">
    <property type="entry name" value="HTH_GNTR"/>
    <property type="match status" value="1"/>
</dbReference>
<evidence type="ECO:0000256" key="6">
    <source>
        <dbReference type="SAM" id="MobiDB-lite"/>
    </source>
</evidence>
<evidence type="ECO:0000256" key="5">
    <source>
        <dbReference type="ARBA" id="ARBA00023163"/>
    </source>
</evidence>
<gene>
    <name evidence="8" type="ORF">H3H37_05940</name>
</gene>
<evidence type="ECO:0000256" key="3">
    <source>
        <dbReference type="ARBA" id="ARBA00023015"/>
    </source>
</evidence>
<dbReference type="Gene3D" id="1.10.10.10">
    <property type="entry name" value="Winged helix-like DNA-binding domain superfamily/Winged helix DNA-binding domain"/>
    <property type="match status" value="1"/>
</dbReference>
<dbReference type="EMBL" id="JACEZT010000003">
    <property type="protein sequence ID" value="MBA5636592.1"/>
    <property type="molecule type" value="Genomic_DNA"/>
</dbReference>
<dbReference type="PANTHER" id="PTHR46577">
    <property type="entry name" value="HTH-TYPE TRANSCRIPTIONAL REGULATORY PROTEIN GABR"/>
    <property type="match status" value="1"/>
</dbReference>
<keyword evidence="4" id="KW-0238">DNA-binding</keyword>
<keyword evidence="2" id="KW-0663">Pyridoxal phosphate</keyword>
<dbReference type="InterPro" id="IPR000524">
    <property type="entry name" value="Tscrpt_reg_HTH_GntR"/>
</dbReference>
<dbReference type="Gene3D" id="3.40.640.10">
    <property type="entry name" value="Type I PLP-dependent aspartate aminotransferase-like (Major domain)"/>
    <property type="match status" value="1"/>
</dbReference>
<dbReference type="CDD" id="cd00609">
    <property type="entry name" value="AAT_like"/>
    <property type="match status" value="1"/>
</dbReference>
<dbReference type="RefSeq" id="WP_182160738.1">
    <property type="nucleotide sequence ID" value="NZ_JACEZT010000003.1"/>
</dbReference>
<organism evidence="8 9">
    <name type="scientific">Rugamonas brunnea</name>
    <dbReference type="NCBI Taxonomy" id="2758569"/>
    <lineage>
        <taxon>Bacteria</taxon>
        <taxon>Pseudomonadati</taxon>
        <taxon>Pseudomonadota</taxon>
        <taxon>Betaproteobacteria</taxon>
        <taxon>Burkholderiales</taxon>
        <taxon>Oxalobacteraceae</taxon>
        <taxon>Telluria group</taxon>
        <taxon>Rugamonas</taxon>
    </lineage>
</organism>
<dbReference type="Pfam" id="PF00392">
    <property type="entry name" value="GntR"/>
    <property type="match status" value="1"/>
</dbReference>
<evidence type="ECO:0000256" key="2">
    <source>
        <dbReference type="ARBA" id="ARBA00022898"/>
    </source>
</evidence>
<comment type="similarity">
    <text evidence="1">In the C-terminal section; belongs to the class-I pyridoxal-phosphate-dependent aminotransferase family.</text>
</comment>
<dbReference type="Proteomes" id="UP000534388">
    <property type="component" value="Unassembled WGS sequence"/>
</dbReference>
<dbReference type="PANTHER" id="PTHR46577:SF1">
    <property type="entry name" value="HTH-TYPE TRANSCRIPTIONAL REGULATORY PROTEIN GABR"/>
    <property type="match status" value="1"/>
</dbReference>
<dbReference type="GO" id="GO:0003700">
    <property type="term" value="F:DNA-binding transcription factor activity"/>
    <property type="evidence" value="ECO:0007669"/>
    <property type="project" value="InterPro"/>
</dbReference>
<dbReference type="InterPro" id="IPR036390">
    <property type="entry name" value="WH_DNA-bd_sf"/>
</dbReference>
<evidence type="ECO:0000313" key="9">
    <source>
        <dbReference type="Proteomes" id="UP000534388"/>
    </source>
</evidence>
<dbReference type="SUPFAM" id="SSF46785">
    <property type="entry name" value="Winged helix' DNA-binding domain"/>
    <property type="match status" value="1"/>
</dbReference>
<dbReference type="InterPro" id="IPR051446">
    <property type="entry name" value="HTH_trans_reg/aminotransferase"/>
</dbReference>
<dbReference type="AlphaFoldDB" id="A0A7W2EQ65"/>
<proteinExistence type="inferred from homology"/>
<sequence>MPDSATVGHLPPCPPPQRSSPDPMFSLPLHEWLNQQLPGAQAAWPTLSRKHLIIRLIRDAILDGTLPAAVQLPSTRMLAAELAIARNTVVSIYETLQDEGFVVIGHGSGTYVCRVEPDVVAGARQEAATPEGPAFSARGRGIVQHPLNRYYIKRPFCPGVHDLTLFPLKVWNQLQQRHWKQAEASSLVEGEPGGLPALRQAIAEHLRVSRGVHCEPEQVIITDGTSQSLDLIARLLADTGDEVWFESPGHWAASKVFDGNGLRLRPVDVDDQGMPCPTEGGTPPRLVYLTPSHQFPLGGVMPLQRRQDWLDFARRHDSVLLEDDYDSEYRFGAAPLQSLQGLDRHHRVIYLGTFSKTLFVGIRLAYFVVPPALAKDFAHASADLYREGEQVGQAVLAAFIREGHYDSHLRRTRLIYAERRQVLTDTLKAALSPWFACGAIAFTGEDVGVHCALRLPDTVDDQVVAQAAADAGISVMPLSGYCLGTRRSGLVLSYAATTAEEIVPLARRLGAVIAALLP</sequence>
<evidence type="ECO:0000256" key="4">
    <source>
        <dbReference type="ARBA" id="ARBA00023125"/>
    </source>
</evidence>
<feature type="domain" description="HTH gntR-type" evidence="7">
    <location>
        <begin position="47"/>
        <end position="115"/>
    </location>
</feature>
<dbReference type="SMART" id="SM00345">
    <property type="entry name" value="HTH_GNTR"/>
    <property type="match status" value="1"/>
</dbReference>
<keyword evidence="5" id="KW-0804">Transcription</keyword>
<comment type="caution">
    <text evidence="8">The sequence shown here is derived from an EMBL/GenBank/DDBJ whole genome shotgun (WGS) entry which is preliminary data.</text>
</comment>
<keyword evidence="3" id="KW-0805">Transcription regulation</keyword>
<dbReference type="GO" id="GO:0008483">
    <property type="term" value="F:transaminase activity"/>
    <property type="evidence" value="ECO:0007669"/>
    <property type="project" value="UniProtKB-KW"/>
</dbReference>
<keyword evidence="8" id="KW-0808">Transferase</keyword>
<evidence type="ECO:0000313" key="8">
    <source>
        <dbReference type="EMBL" id="MBA5636592.1"/>
    </source>
</evidence>
<protein>
    <submittedName>
        <fullName evidence="8">PLP-dependent aminotransferase family protein</fullName>
    </submittedName>
</protein>
<dbReference type="InterPro" id="IPR015424">
    <property type="entry name" value="PyrdxlP-dep_Trfase"/>
</dbReference>
<dbReference type="InterPro" id="IPR004839">
    <property type="entry name" value="Aminotransferase_I/II_large"/>
</dbReference>
<keyword evidence="9" id="KW-1185">Reference proteome</keyword>
<accession>A0A7W2EQ65</accession>
<dbReference type="GO" id="GO:0030170">
    <property type="term" value="F:pyridoxal phosphate binding"/>
    <property type="evidence" value="ECO:0007669"/>
    <property type="project" value="InterPro"/>
</dbReference>
<evidence type="ECO:0000256" key="1">
    <source>
        <dbReference type="ARBA" id="ARBA00005384"/>
    </source>
</evidence>
<name>A0A7W2EQ65_9BURK</name>
<dbReference type="Pfam" id="PF00155">
    <property type="entry name" value="Aminotran_1_2"/>
    <property type="match status" value="1"/>
</dbReference>
<keyword evidence="8" id="KW-0032">Aminotransferase</keyword>
<dbReference type="CDD" id="cd07377">
    <property type="entry name" value="WHTH_GntR"/>
    <property type="match status" value="1"/>
</dbReference>